<feature type="binding site" evidence="18">
    <location>
        <position position="60"/>
    </location>
    <ligand>
        <name>K(+)</name>
        <dbReference type="ChEBI" id="CHEBI:29103"/>
    </ligand>
</feature>
<feature type="binding site" evidence="17">
    <location>
        <position position="415"/>
    </location>
    <ligand>
        <name>(6S)-NADPHX</name>
        <dbReference type="ChEBI" id="CHEBI:64076"/>
    </ligand>
</feature>
<proteinExistence type="inferred from homology"/>
<evidence type="ECO:0000256" key="10">
    <source>
        <dbReference type="ARBA" id="ARBA00023027"/>
    </source>
</evidence>
<dbReference type="InterPro" id="IPR004443">
    <property type="entry name" value="YjeF_N_dom"/>
</dbReference>
<gene>
    <name evidence="17" type="primary">nnrD</name>
    <name evidence="18" type="synonym">nnrE</name>
    <name evidence="22" type="ORF">E3D00_00460</name>
</gene>
<dbReference type="SUPFAM" id="SSF53613">
    <property type="entry name" value="Ribokinase-like"/>
    <property type="match status" value="1"/>
</dbReference>
<evidence type="ECO:0000256" key="7">
    <source>
        <dbReference type="ARBA" id="ARBA00022840"/>
    </source>
</evidence>
<keyword evidence="10 17" id="KW-0520">NAD</keyword>
<comment type="function">
    <text evidence="17">Catalyzes the dehydration of the S-form of NAD(P)HX at the expense of ADP, which is converted to AMP. Together with NAD(P)HX epimerase, which catalyzes the epimerization of the S- and R-forms, the enzyme allows the repair of both epimers of NAD(P)HX, a damaged form of NAD(P)H that is a result of enzymatic or heat-dependent hydration.</text>
</comment>
<comment type="catalytic activity">
    <reaction evidence="2 18 19">
        <text>(6R)-NADPHX = (6S)-NADPHX</text>
        <dbReference type="Rhea" id="RHEA:32227"/>
        <dbReference type="ChEBI" id="CHEBI:64076"/>
        <dbReference type="ChEBI" id="CHEBI:64077"/>
        <dbReference type="EC" id="5.1.99.6"/>
    </reaction>
</comment>
<dbReference type="Proteomes" id="UP000316313">
    <property type="component" value="Chromosome"/>
</dbReference>
<feature type="binding site" evidence="18">
    <location>
        <position position="119"/>
    </location>
    <ligand>
        <name>K(+)</name>
        <dbReference type="ChEBI" id="CHEBI:29103"/>
    </ligand>
</feature>
<accession>A0A4Y6UHB6</accession>
<dbReference type="PANTHER" id="PTHR12592">
    <property type="entry name" value="ATP-DEPENDENT (S)-NAD(P)H-HYDRATE DEHYDRATASE FAMILY MEMBER"/>
    <property type="match status" value="1"/>
</dbReference>
<comment type="function">
    <text evidence="18">Catalyzes the epimerization of the S- and R-forms of NAD(P)HX, a damaged form of NAD(P)H that is a result of enzymatic or heat-dependent hydration. This is a prerequisite for the S-specific NAD(P)H-hydrate dehydratase to allow the repair of both epimers of NAD(P)HX.</text>
</comment>
<dbReference type="EC" id="5.1.99.6" evidence="19"/>
<protein>
    <recommendedName>
        <fullName evidence="19">Bifunctional NAD(P)H-hydrate repair enzyme</fullName>
    </recommendedName>
    <alternativeName>
        <fullName evidence="19">Nicotinamide nucleotide repair protein</fullName>
    </alternativeName>
    <domain>
        <recommendedName>
            <fullName evidence="19">ADP-dependent (S)-NAD(P)H-hydrate dehydratase</fullName>
            <ecNumber evidence="19">4.2.1.136</ecNumber>
        </recommendedName>
        <alternativeName>
            <fullName evidence="19">ADP-dependent NAD(P)HX dehydratase</fullName>
        </alternativeName>
    </domain>
    <domain>
        <recommendedName>
            <fullName evidence="19">NAD(P)H-hydrate epimerase</fullName>
            <ecNumber evidence="19">5.1.99.6</ecNumber>
        </recommendedName>
    </domain>
</protein>
<dbReference type="PANTHER" id="PTHR12592:SF0">
    <property type="entry name" value="ATP-DEPENDENT (S)-NAD(P)H-HYDRATE DEHYDRATASE"/>
    <property type="match status" value="1"/>
</dbReference>
<evidence type="ECO:0000256" key="15">
    <source>
        <dbReference type="ARBA" id="ARBA00048238"/>
    </source>
</evidence>
<name>A0A4Y6UHB6_9PROT</name>
<keyword evidence="23" id="KW-1185">Reference proteome</keyword>
<dbReference type="GO" id="GO:0046872">
    <property type="term" value="F:metal ion binding"/>
    <property type="evidence" value="ECO:0007669"/>
    <property type="project" value="UniProtKB-UniRule"/>
</dbReference>
<feature type="domain" description="YjeF C-terminal" evidence="20">
    <location>
        <begin position="213"/>
        <end position="473"/>
    </location>
</feature>
<reference evidence="22 23" key="1">
    <citation type="submission" date="2019-03" db="EMBL/GenBank/DDBJ databases">
        <title>The complete genome sequence of Swingsia samuiensis NBRC107927(T).</title>
        <authorList>
            <person name="Chua K.-O."/>
            <person name="Chan K.-G."/>
            <person name="See-Too W.-S."/>
        </authorList>
    </citation>
    <scope>NUCLEOTIDE SEQUENCE [LARGE SCALE GENOMIC DNA]</scope>
    <source>
        <strain evidence="22 23">AH83</strain>
    </source>
</reference>
<dbReference type="GO" id="GO:0005524">
    <property type="term" value="F:ATP binding"/>
    <property type="evidence" value="ECO:0007669"/>
    <property type="project" value="UniProtKB-UniRule"/>
</dbReference>
<dbReference type="PIRSF" id="PIRSF017184">
    <property type="entry name" value="Nnr"/>
    <property type="match status" value="1"/>
</dbReference>
<evidence type="ECO:0000256" key="18">
    <source>
        <dbReference type="HAMAP-Rule" id="MF_01966"/>
    </source>
</evidence>
<evidence type="ECO:0000256" key="3">
    <source>
        <dbReference type="ARBA" id="ARBA00006001"/>
    </source>
</evidence>
<keyword evidence="6 17" id="KW-0547">Nucleotide-binding</keyword>
<dbReference type="Pfam" id="PF03853">
    <property type="entry name" value="YjeF_N"/>
    <property type="match status" value="1"/>
</dbReference>
<dbReference type="InterPro" id="IPR030677">
    <property type="entry name" value="Nnr"/>
</dbReference>
<feature type="binding site" evidence="17">
    <location>
        <position position="414"/>
    </location>
    <ligand>
        <name>AMP</name>
        <dbReference type="ChEBI" id="CHEBI:456215"/>
    </ligand>
</feature>
<evidence type="ECO:0000256" key="9">
    <source>
        <dbReference type="ARBA" id="ARBA00022958"/>
    </source>
</evidence>
<comment type="catalytic activity">
    <reaction evidence="16 17 19">
        <text>(6S)-NADPHX + ADP = AMP + phosphate + NADPH + H(+)</text>
        <dbReference type="Rhea" id="RHEA:32235"/>
        <dbReference type="ChEBI" id="CHEBI:15378"/>
        <dbReference type="ChEBI" id="CHEBI:43474"/>
        <dbReference type="ChEBI" id="CHEBI:57783"/>
        <dbReference type="ChEBI" id="CHEBI:64076"/>
        <dbReference type="ChEBI" id="CHEBI:456215"/>
        <dbReference type="ChEBI" id="CHEBI:456216"/>
        <dbReference type="EC" id="4.2.1.136"/>
    </reaction>
</comment>
<evidence type="ECO:0000259" key="20">
    <source>
        <dbReference type="PROSITE" id="PS51383"/>
    </source>
</evidence>
<dbReference type="Pfam" id="PF01256">
    <property type="entry name" value="Carb_kinase"/>
    <property type="match status" value="1"/>
</dbReference>
<dbReference type="EC" id="4.2.1.136" evidence="19"/>
<sequence length="490" mass="51224">MALSAFTLLTPEQSAAMDQIASEDVGVSCLMENAGWVVARAIRRRFSVCKVVVVCGPGNNGGDGYVAARLLSQWGWPVKVMVVAPPQENTAAYKAAAQWEGITLPLSPLAAQEADLLVDAVYGAGLARDVSSEVLDVLAAVKRRVAVDVPSGLSGLTGKVKGGALPCLLTVTFVRPRPGHFLEEGPSLCGDLVCADIGMPQSAQEAIEQKIVLNWPGLWRLPSSKSDDYKYRRGVVSVCGGSHMAGAARLAARAARRTGAGLVRIVTSQESALVYRIGDPGIVVDDSLLEELLEDKRRNVWVCGPGLILSEVSEFLPSLLKAKKTVVADAGALAWAAEDISRLRGVAVITPHIGEFEKIFGSIKNSRMEAAQAAAETLQSVVVLKGPDTVIASPNSQVAINGHATSALATAGSGDTLVGIIAALIAAGMPVWEASCAGVWLHGEAGILAGLNHGGWPIAEDLDLPLGKARAHAERLSKVDLNKNPVTALL</sequence>
<dbReference type="EMBL" id="CP038141">
    <property type="protein sequence ID" value="QDH16210.1"/>
    <property type="molecule type" value="Genomic_DNA"/>
</dbReference>
<dbReference type="Gene3D" id="3.40.50.10260">
    <property type="entry name" value="YjeF N-terminal domain"/>
    <property type="match status" value="1"/>
</dbReference>
<evidence type="ECO:0000256" key="14">
    <source>
        <dbReference type="ARBA" id="ARBA00025153"/>
    </source>
</evidence>
<dbReference type="HAMAP" id="MF_01966">
    <property type="entry name" value="NADHX_epimerase"/>
    <property type="match status" value="1"/>
</dbReference>
<dbReference type="InterPro" id="IPR000631">
    <property type="entry name" value="CARKD"/>
</dbReference>
<feature type="binding site" evidence="17">
    <location>
        <position position="352"/>
    </location>
    <ligand>
        <name>(6S)-NADPHX</name>
        <dbReference type="ChEBI" id="CHEBI:64076"/>
    </ligand>
</feature>
<evidence type="ECO:0000256" key="8">
    <source>
        <dbReference type="ARBA" id="ARBA00022857"/>
    </source>
</evidence>
<comment type="cofactor">
    <cofactor evidence="18 19">
        <name>K(+)</name>
        <dbReference type="ChEBI" id="CHEBI:29103"/>
    </cofactor>
    <text evidence="18 19">Binds 1 potassium ion per subunit.</text>
</comment>
<comment type="subunit">
    <text evidence="17">Homotetramer.</text>
</comment>
<feature type="binding site" evidence="18">
    <location>
        <begin position="123"/>
        <end position="129"/>
    </location>
    <ligand>
        <name>(6S)-NADPHX</name>
        <dbReference type="ChEBI" id="CHEBI:64076"/>
    </ligand>
</feature>
<evidence type="ECO:0000256" key="16">
    <source>
        <dbReference type="ARBA" id="ARBA00049209"/>
    </source>
</evidence>
<evidence type="ECO:0000256" key="11">
    <source>
        <dbReference type="ARBA" id="ARBA00023235"/>
    </source>
</evidence>
<feature type="binding site" evidence="18">
    <location>
        <position position="148"/>
    </location>
    <ligand>
        <name>(6S)-NADPHX</name>
        <dbReference type="ChEBI" id="CHEBI:64076"/>
    </ligand>
</feature>
<dbReference type="CDD" id="cd01171">
    <property type="entry name" value="YXKO-related"/>
    <property type="match status" value="1"/>
</dbReference>
<evidence type="ECO:0000256" key="17">
    <source>
        <dbReference type="HAMAP-Rule" id="MF_01965"/>
    </source>
</evidence>
<dbReference type="InterPro" id="IPR036652">
    <property type="entry name" value="YjeF_N_dom_sf"/>
</dbReference>
<dbReference type="GO" id="GO:0110051">
    <property type="term" value="P:metabolite repair"/>
    <property type="evidence" value="ECO:0007669"/>
    <property type="project" value="TreeGrafter"/>
</dbReference>
<comment type="similarity">
    <text evidence="17">Belongs to the NnrD/CARKD family.</text>
</comment>
<feature type="binding site" evidence="17">
    <location>
        <position position="247"/>
    </location>
    <ligand>
        <name>(6S)-NADPHX</name>
        <dbReference type="ChEBI" id="CHEBI:64076"/>
    </ligand>
</feature>
<comment type="similarity">
    <text evidence="3 19">In the N-terminal section; belongs to the NnrE/AIBP family.</text>
</comment>
<keyword evidence="12 17" id="KW-0456">Lyase</keyword>
<keyword evidence="8 17" id="KW-0521">NADP</keyword>
<dbReference type="InterPro" id="IPR029056">
    <property type="entry name" value="Ribokinase-like"/>
</dbReference>
<evidence type="ECO:0000259" key="21">
    <source>
        <dbReference type="PROSITE" id="PS51385"/>
    </source>
</evidence>
<dbReference type="GO" id="GO:0052855">
    <property type="term" value="F:ADP-dependent NAD(P)H-hydrate dehydratase activity"/>
    <property type="evidence" value="ECO:0007669"/>
    <property type="project" value="UniProtKB-UniRule"/>
</dbReference>
<evidence type="ECO:0000256" key="19">
    <source>
        <dbReference type="PIRNR" id="PIRNR017184"/>
    </source>
</evidence>
<feature type="binding site" evidence="17">
    <location>
        <position position="306"/>
    </location>
    <ligand>
        <name>(6S)-NADPHX</name>
        <dbReference type="ChEBI" id="CHEBI:64076"/>
    </ligand>
</feature>
<dbReference type="HAMAP" id="MF_01965">
    <property type="entry name" value="NADHX_dehydratase"/>
    <property type="match status" value="1"/>
</dbReference>
<dbReference type="NCBIfam" id="TIGR00197">
    <property type="entry name" value="yjeF_nterm"/>
    <property type="match status" value="1"/>
</dbReference>
<comment type="caution">
    <text evidence="18">Lacks conserved residue(s) required for the propagation of feature annotation.</text>
</comment>
<dbReference type="GO" id="GO:0052856">
    <property type="term" value="F:NAD(P)HX epimerase activity"/>
    <property type="evidence" value="ECO:0007669"/>
    <property type="project" value="UniProtKB-UniRule"/>
</dbReference>
<dbReference type="GO" id="GO:0046496">
    <property type="term" value="P:nicotinamide nucleotide metabolic process"/>
    <property type="evidence" value="ECO:0007669"/>
    <property type="project" value="UniProtKB-UniRule"/>
</dbReference>
<dbReference type="SUPFAM" id="SSF64153">
    <property type="entry name" value="YjeF N-terminal domain-like"/>
    <property type="match status" value="1"/>
</dbReference>
<feature type="binding site" evidence="17">
    <location>
        <begin position="385"/>
        <end position="389"/>
    </location>
    <ligand>
        <name>AMP</name>
        <dbReference type="ChEBI" id="CHEBI:456215"/>
    </ligand>
</feature>
<keyword evidence="9 18" id="KW-0630">Potassium</keyword>
<comment type="similarity">
    <text evidence="18">Belongs to the NnrE/AIBP family.</text>
</comment>
<comment type="catalytic activity">
    <reaction evidence="1 18 19">
        <text>(6R)-NADHX = (6S)-NADHX</text>
        <dbReference type="Rhea" id="RHEA:32215"/>
        <dbReference type="ChEBI" id="CHEBI:64074"/>
        <dbReference type="ChEBI" id="CHEBI:64075"/>
        <dbReference type="EC" id="5.1.99.6"/>
    </reaction>
</comment>
<evidence type="ECO:0000256" key="5">
    <source>
        <dbReference type="ARBA" id="ARBA00022723"/>
    </source>
</evidence>
<feature type="binding site" evidence="18">
    <location>
        <begin position="59"/>
        <end position="63"/>
    </location>
    <ligand>
        <name>(6S)-NADPHX</name>
        <dbReference type="ChEBI" id="CHEBI:64076"/>
    </ligand>
</feature>
<comment type="catalytic activity">
    <reaction evidence="15 17 19">
        <text>(6S)-NADHX + ADP = AMP + phosphate + NADH + H(+)</text>
        <dbReference type="Rhea" id="RHEA:32223"/>
        <dbReference type="ChEBI" id="CHEBI:15378"/>
        <dbReference type="ChEBI" id="CHEBI:43474"/>
        <dbReference type="ChEBI" id="CHEBI:57945"/>
        <dbReference type="ChEBI" id="CHEBI:64074"/>
        <dbReference type="ChEBI" id="CHEBI:456215"/>
        <dbReference type="ChEBI" id="CHEBI:456216"/>
        <dbReference type="EC" id="4.2.1.136"/>
    </reaction>
</comment>
<keyword evidence="7 17" id="KW-0067">ATP-binding</keyword>
<evidence type="ECO:0000256" key="13">
    <source>
        <dbReference type="ARBA" id="ARBA00023268"/>
    </source>
</evidence>
<evidence type="ECO:0000256" key="4">
    <source>
        <dbReference type="ARBA" id="ARBA00009524"/>
    </source>
</evidence>
<dbReference type="PROSITE" id="PS51383">
    <property type="entry name" value="YJEF_C_3"/>
    <property type="match status" value="1"/>
</dbReference>
<keyword evidence="5 18" id="KW-0479">Metal-binding</keyword>
<evidence type="ECO:0000256" key="12">
    <source>
        <dbReference type="ARBA" id="ARBA00023239"/>
    </source>
</evidence>
<dbReference type="OrthoDB" id="9806925at2"/>
<dbReference type="Gene3D" id="3.40.1190.20">
    <property type="match status" value="1"/>
</dbReference>
<evidence type="ECO:0000313" key="23">
    <source>
        <dbReference type="Proteomes" id="UP000316313"/>
    </source>
</evidence>
<feature type="domain" description="YjeF N-terminal" evidence="21">
    <location>
        <begin position="14"/>
        <end position="205"/>
    </location>
</feature>
<dbReference type="AlphaFoldDB" id="A0A4Y6UHB6"/>
<evidence type="ECO:0000256" key="1">
    <source>
        <dbReference type="ARBA" id="ARBA00000013"/>
    </source>
</evidence>
<comment type="cofactor">
    <cofactor evidence="17">
        <name>Mg(2+)</name>
        <dbReference type="ChEBI" id="CHEBI:18420"/>
    </cofactor>
</comment>
<evidence type="ECO:0000256" key="2">
    <source>
        <dbReference type="ARBA" id="ARBA00000909"/>
    </source>
</evidence>
<comment type="similarity">
    <text evidence="4 19">In the C-terminal section; belongs to the NnrD/CARKD family.</text>
</comment>
<evidence type="ECO:0000313" key="22">
    <source>
        <dbReference type="EMBL" id="QDH16210.1"/>
    </source>
</evidence>
<dbReference type="KEGG" id="ssam:E3D00_00460"/>
<feature type="binding site" evidence="18">
    <location>
        <position position="151"/>
    </location>
    <ligand>
        <name>K(+)</name>
        <dbReference type="ChEBI" id="CHEBI:29103"/>
    </ligand>
</feature>
<evidence type="ECO:0000256" key="6">
    <source>
        <dbReference type="ARBA" id="ARBA00022741"/>
    </source>
</evidence>
<organism evidence="22 23">
    <name type="scientific">Swingsia samuiensis</name>
    <dbReference type="NCBI Taxonomy" id="1293412"/>
    <lineage>
        <taxon>Bacteria</taxon>
        <taxon>Pseudomonadati</taxon>
        <taxon>Pseudomonadota</taxon>
        <taxon>Alphaproteobacteria</taxon>
        <taxon>Acetobacterales</taxon>
        <taxon>Acetobacteraceae</taxon>
        <taxon>Swingsia</taxon>
    </lineage>
</organism>
<comment type="function">
    <text evidence="14 19">Bifunctional enzyme that catalyzes the epimerization of the S- and R-forms of NAD(P)HX and the dehydration of the S-form of NAD(P)HX at the expense of ADP, which is converted to AMP. This allows the repair of both epimers of NAD(P)HX, a damaged form of NAD(P)H that is a result of enzymatic or heat-dependent hydration.</text>
</comment>
<dbReference type="NCBIfam" id="TIGR00196">
    <property type="entry name" value="yjeF_cterm"/>
    <property type="match status" value="1"/>
</dbReference>
<dbReference type="PROSITE" id="PS51385">
    <property type="entry name" value="YJEF_N"/>
    <property type="match status" value="1"/>
</dbReference>
<keyword evidence="11 18" id="KW-0413">Isomerase</keyword>
<keyword evidence="13" id="KW-0511">Multifunctional enzyme</keyword>
<dbReference type="RefSeq" id="WP_141458949.1">
    <property type="nucleotide sequence ID" value="NZ_CP038141.1"/>
</dbReference>